<proteinExistence type="predicted"/>
<dbReference type="AlphaFoldDB" id="A0A159Z2R4"/>
<dbReference type="STRING" id="1335048.AKL17_2131"/>
<sequence length="215" mass="22994">MTRASRMTWALLVPLVLVAGCDQMAGLSELASGGMTTKAATVPMVAADFDARVEAGAPLMIANLQERNALTTFALVAERGADRTWRTRDNVTMTTRGGLMTGTRALAGDLMSADVAESQALVLSGRPGLAVRIHRYLDGQNGIEIDSYVCEISLRGTENLTFEGVPIRAEVIAETCTNPGNDFENFYWVSGGTVVQSRQWVGPEVGAIAMRGVIR</sequence>
<dbReference type="Proteomes" id="UP000076128">
    <property type="component" value="Chromosome"/>
</dbReference>
<dbReference type="InterPro" id="IPR023373">
    <property type="entry name" value="YmcC_sf"/>
</dbReference>
<dbReference type="InterPro" id="IPR021308">
    <property type="entry name" value="GfcB"/>
</dbReference>
<evidence type="ECO:0000313" key="3">
    <source>
        <dbReference type="Proteomes" id="UP000076128"/>
    </source>
</evidence>
<dbReference type="RefSeq" id="WP_066813044.1">
    <property type="nucleotide sequence ID" value="NZ_CP012661.1"/>
</dbReference>
<accession>A0A159Z2R4</accession>
<evidence type="ECO:0000256" key="1">
    <source>
        <dbReference type="SAM" id="SignalP"/>
    </source>
</evidence>
<dbReference type="PROSITE" id="PS51257">
    <property type="entry name" value="PROKAR_LIPOPROTEIN"/>
    <property type="match status" value="1"/>
</dbReference>
<dbReference type="OrthoDB" id="6237231at2"/>
<reference evidence="2 3" key="1">
    <citation type="submission" date="2015-09" db="EMBL/GenBank/DDBJ databases">
        <title>Complete genome sequence of Defluviimonas alba cai42t isolated from an oilfield in Xinjiang.</title>
        <authorList>
            <person name="Geng S."/>
            <person name="Pan X."/>
            <person name="Wu X."/>
        </authorList>
    </citation>
    <scope>NUCLEOTIDE SEQUENCE [LARGE SCALE GENOMIC DNA]</scope>
    <source>
        <strain evidence="3">cai42</strain>
    </source>
</reference>
<dbReference type="Gene3D" id="2.40.360.10">
    <property type="entry name" value="YmcC-like"/>
    <property type="match status" value="1"/>
</dbReference>
<protein>
    <submittedName>
        <fullName evidence="2">Lipoprotein</fullName>
    </submittedName>
</protein>
<evidence type="ECO:0000313" key="2">
    <source>
        <dbReference type="EMBL" id="AMY69377.1"/>
    </source>
</evidence>
<name>A0A159Z2R4_9RHOB</name>
<keyword evidence="1" id="KW-0732">Signal</keyword>
<feature type="signal peptide" evidence="1">
    <location>
        <begin position="1"/>
        <end position="19"/>
    </location>
</feature>
<gene>
    <name evidence="2" type="ORF">AKL17_2131</name>
</gene>
<keyword evidence="2" id="KW-0449">Lipoprotein</keyword>
<organism evidence="2 3">
    <name type="scientific">Frigidibacter mobilis</name>
    <dbReference type="NCBI Taxonomy" id="1335048"/>
    <lineage>
        <taxon>Bacteria</taxon>
        <taxon>Pseudomonadati</taxon>
        <taxon>Pseudomonadota</taxon>
        <taxon>Alphaproteobacteria</taxon>
        <taxon>Rhodobacterales</taxon>
        <taxon>Paracoccaceae</taxon>
        <taxon>Frigidibacter</taxon>
    </lineage>
</organism>
<dbReference type="KEGG" id="daa:AKL17_2131"/>
<feature type="chain" id="PRO_5007811323" evidence="1">
    <location>
        <begin position="20"/>
        <end position="215"/>
    </location>
</feature>
<dbReference type="EMBL" id="CP012661">
    <property type="protein sequence ID" value="AMY69377.1"/>
    <property type="molecule type" value="Genomic_DNA"/>
</dbReference>
<keyword evidence="3" id="KW-1185">Reference proteome</keyword>
<dbReference type="Pfam" id="PF11102">
    <property type="entry name" value="YjbF"/>
    <property type="match status" value="1"/>
</dbReference>
<dbReference type="SUPFAM" id="SSF159270">
    <property type="entry name" value="YmcC-like"/>
    <property type="match status" value="1"/>
</dbReference>